<keyword evidence="7" id="KW-1133">Transmembrane helix</keyword>
<protein>
    <submittedName>
        <fullName evidence="14">Solute carrier family 25 member 33</fullName>
    </submittedName>
</protein>
<evidence type="ECO:0000256" key="10">
    <source>
        <dbReference type="ARBA" id="ARBA00048358"/>
    </source>
</evidence>
<comment type="subcellular location">
    <subcellularLocation>
        <location evidence="1">Mitochondrion inner membrane</location>
        <topology evidence="1">Multi-pass membrane protein</topology>
    </subcellularLocation>
</comment>
<evidence type="ECO:0000256" key="11">
    <source>
        <dbReference type="PROSITE-ProRule" id="PRU00282"/>
    </source>
</evidence>
<evidence type="ECO:0000256" key="8">
    <source>
        <dbReference type="ARBA" id="ARBA00023128"/>
    </source>
</evidence>
<evidence type="ECO:0000256" key="4">
    <source>
        <dbReference type="ARBA" id="ARBA00022692"/>
    </source>
</evidence>
<feature type="repeat" description="Solcar" evidence="11">
    <location>
        <begin position="222"/>
        <end position="306"/>
    </location>
</feature>
<evidence type="ECO:0000256" key="1">
    <source>
        <dbReference type="ARBA" id="ARBA00004448"/>
    </source>
</evidence>
<reference evidence="14" key="3">
    <citation type="submission" date="2025-09" db="UniProtKB">
        <authorList>
            <consortium name="Ensembl"/>
        </authorList>
    </citation>
    <scope>IDENTIFICATION</scope>
</reference>
<dbReference type="Gene3D" id="1.50.40.10">
    <property type="entry name" value="Mitochondrial carrier domain"/>
    <property type="match status" value="1"/>
</dbReference>
<dbReference type="AlphaFoldDB" id="A0A9L0JY91"/>
<feature type="region of interest" description="Disordered" evidence="13">
    <location>
        <begin position="1"/>
        <end position="28"/>
    </location>
</feature>
<feature type="repeat" description="Solcar" evidence="11">
    <location>
        <begin position="35"/>
        <end position="109"/>
    </location>
</feature>
<reference evidence="14 15" key="1">
    <citation type="journal article" date="2020" name="Nat. Commun.">
        <title>Donkey genomes provide new insights into domestication and selection for coat color.</title>
        <authorList>
            <person name="Wang"/>
            <person name="C."/>
            <person name="Li"/>
            <person name="H."/>
            <person name="Guo"/>
            <person name="Y."/>
            <person name="Huang"/>
            <person name="J."/>
            <person name="Sun"/>
            <person name="Y."/>
            <person name="Min"/>
            <person name="J."/>
            <person name="Wang"/>
            <person name="J."/>
            <person name="Fang"/>
            <person name="X."/>
            <person name="Zhao"/>
            <person name="Z."/>
            <person name="Wang"/>
            <person name="S."/>
            <person name="Zhang"/>
            <person name="Y."/>
            <person name="Liu"/>
            <person name="Q."/>
            <person name="Jiang"/>
            <person name="Q."/>
            <person name="Wang"/>
            <person name="X."/>
            <person name="Guo"/>
            <person name="Y."/>
            <person name="Yang"/>
            <person name="C."/>
            <person name="Wang"/>
            <person name="Y."/>
            <person name="Tian"/>
            <person name="F."/>
            <person name="Zhuang"/>
            <person name="G."/>
            <person name="Fan"/>
            <person name="Y."/>
            <person name="Gao"/>
            <person name="Q."/>
            <person name="Li"/>
            <person name="Y."/>
            <person name="Ju"/>
            <person name="Z."/>
            <person name="Li"/>
            <person name="J."/>
            <person name="Li"/>
            <person name="R."/>
            <person name="Hou"/>
            <person name="M."/>
            <person name="Yang"/>
            <person name="G."/>
            <person name="Liu"/>
            <person name="G."/>
            <person name="Liu"/>
            <person name="W."/>
            <person name="Guo"/>
            <person name="J."/>
            <person name="Pan"/>
            <person name="S."/>
            <person name="Fan"/>
            <person name="G."/>
            <person name="Zhang"/>
            <person name="W."/>
            <person name="Zhang"/>
            <person name="R."/>
            <person name="Yu"/>
            <person name="J."/>
            <person name="Zhang"/>
            <person name="X."/>
            <person name="Yin"/>
            <person name="Q."/>
            <person name="Ji"/>
            <person name="C."/>
            <person name="Jin"/>
            <person name="Y."/>
            <person name="Yue"/>
            <person name="G."/>
            <person name="Liu"/>
            <person name="M."/>
            <person name="Xu"/>
            <person name="J."/>
            <person name="Liu"/>
            <person name="S."/>
            <person name="Jordana"/>
            <person name="J."/>
            <person name="Noce"/>
            <person name="A."/>
            <person name="Amills"/>
            <person name="M."/>
            <person name="Wu"/>
            <person name="D.D."/>
            <person name="Li"/>
            <person name="S."/>
            <person name="Zhou"/>
            <person name="X. and Zhong"/>
            <person name="J."/>
        </authorList>
    </citation>
    <scope>NUCLEOTIDE SEQUENCE [LARGE SCALE GENOMIC DNA]</scope>
</reference>
<keyword evidence="5" id="KW-0677">Repeat</keyword>
<comment type="catalytic activity">
    <reaction evidence="10">
        <text>UTP(in) + CTP(out) = UTP(out) + CTP(in)</text>
        <dbReference type="Rhea" id="RHEA:73531"/>
        <dbReference type="ChEBI" id="CHEBI:37563"/>
        <dbReference type="ChEBI" id="CHEBI:46398"/>
    </reaction>
</comment>
<dbReference type="GeneTree" id="ENSGT00940000158954"/>
<evidence type="ECO:0000256" key="7">
    <source>
        <dbReference type="ARBA" id="ARBA00022989"/>
    </source>
</evidence>
<evidence type="ECO:0000256" key="3">
    <source>
        <dbReference type="ARBA" id="ARBA00022448"/>
    </source>
</evidence>
<dbReference type="GO" id="GO:0005743">
    <property type="term" value="C:mitochondrial inner membrane"/>
    <property type="evidence" value="ECO:0007669"/>
    <property type="project" value="UniProtKB-SubCell"/>
</dbReference>
<keyword evidence="15" id="KW-1185">Reference proteome</keyword>
<keyword evidence="8" id="KW-0496">Mitochondrion</keyword>
<evidence type="ECO:0000313" key="14">
    <source>
        <dbReference type="Ensembl" id="ENSEASP00005054075.1"/>
    </source>
</evidence>
<dbReference type="GO" id="GO:0015218">
    <property type="term" value="F:pyrimidine nucleotide transmembrane transporter activity"/>
    <property type="evidence" value="ECO:0007669"/>
    <property type="project" value="InterPro"/>
</dbReference>
<dbReference type="FunFam" id="1.50.40.10:FF:000354">
    <property type="entry name" value="Solute carrier family 25 member 33"/>
    <property type="match status" value="1"/>
</dbReference>
<keyword evidence="9 11" id="KW-0472">Membrane</keyword>
<keyword evidence="4 11" id="KW-0812">Transmembrane</keyword>
<dbReference type="SUPFAM" id="SSF103506">
    <property type="entry name" value="Mitochondrial carrier"/>
    <property type="match status" value="1"/>
</dbReference>
<dbReference type="Pfam" id="PF00153">
    <property type="entry name" value="Mito_carr"/>
    <property type="match status" value="3"/>
</dbReference>
<dbReference type="Proteomes" id="UP000694387">
    <property type="component" value="Chromosome 5"/>
</dbReference>
<evidence type="ECO:0000256" key="9">
    <source>
        <dbReference type="ARBA" id="ARBA00023136"/>
    </source>
</evidence>
<proteinExistence type="inferred from homology"/>
<dbReference type="PANTHER" id="PTHR45829">
    <property type="entry name" value="MITOCHONDRIAL CARRIER PROTEIN RIM2"/>
    <property type="match status" value="1"/>
</dbReference>
<keyword evidence="3 12" id="KW-0813">Transport</keyword>
<evidence type="ECO:0000256" key="5">
    <source>
        <dbReference type="ARBA" id="ARBA00022737"/>
    </source>
</evidence>
<comment type="similarity">
    <text evidence="2 12">Belongs to the mitochondrial carrier (TC 2.A.29) family.</text>
</comment>
<dbReference type="PROSITE" id="PS50920">
    <property type="entry name" value="SOLCAR"/>
    <property type="match status" value="3"/>
</dbReference>
<dbReference type="InterPro" id="IPR018108">
    <property type="entry name" value="MCP_transmembrane"/>
</dbReference>
<sequence>MGPGEKETQRGEAYSELSKERDGPTTSIRHGCENAPSLVCLFIRLGSCNISDDTFLLRSIKYFGCNETDRSILEKEGPKSLFRGLGPNLVGVAPSRAVYFACYSKAKEQFNSIFVPNSNVVHIFSAGSAAFVTNSLMNPIWMVKTRMQLERKVRGSKQMNTLQCARYVYQTEGIRGFYRGLTASYAGISETIICFAIYESLKKYLKEAPLASSTSGTEKNSTNFFGLMAAAAISKGCASCIAYPHEVIRTRLREEGTKYKSFVQTARLVFREEGYLAFYRGLFAQLIRQIPNTAIVLSTYELIVYLLEDHTQ</sequence>
<gene>
    <name evidence="14" type="primary">SLC25A33</name>
</gene>
<dbReference type="PANTHER" id="PTHR45829:SF5">
    <property type="entry name" value="SOLUTE CARRIER FAMILY 25 MEMBER 33"/>
    <property type="match status" value="1"/>
</dbReference>
<dbReference type="Ensembl" id="ENSEAST00005055227.1">
    <property type="protein sequence ID" value="ENSEASP00005054075.1"/>
    <property type="gene ID" value="ENSEASG00005021170.2"/>
</dbReference>
<feature type="repeat" description="Solcar" evidence="11">
    <location>
        <begin position="117"/>
        <end position="204"/>
    </location>
</feature>
<dbReference type="GO" id="GO:1990519">
    <property type="term" value="P:pyrimidine nucleotide import into mitochondrion"/>
    <property type="evidence" value="ECO:0007669"/>
    <property type="project" value="TreeGrafter"/>
</dbReference>
<accession>A0A9L0JY91</accession>
<evidence type="ECO:0000313" key="15">
    <source>
        <dbReference type="Proteomes" id="UP000694387"/>
    </source>
</evidence>
<organism evidence="14 15">
    <name type="scientific">Equus asinus</name>
    <name type="common">Donkey</name>
    <name type="synonym">Equus africanus asinus</name>
    <dbReference type="NCBI Taxonomy" id="9793"/>
    <lineage>
        <taxon>Eukaryota</taxon>
        <taxon>Metazoa</taxon>
        <taxon>Chordata</taxon>
        <taxon>Craniata</taxon>
        <taxon>Vertebrata</taxon>
        <taxon>Euteleostomi</taxon>
        <taxon>Mammalia</taxon>
        <taxon>Eutheria</taxon>
        <taxon>Laurasiatheria</taxon>
        <taxon>Perissodactyla</taxon>
        <taxon>Equidae</taxon>
        <taxon>Equus</taxon>
    </lineage>
</organism>
<keyword evidence="6" id="KW-0999">Mitochondrion inner membrane</keyword>
<reference evidence="14" key="2">
    <citation type="submission" date="2025-08" db="UniProtKB">
        <authorList>
            <consortium name="Ensembl"/>
        </authorList>
    </citation>
    <scope>IDENTIFICATION</scope>
</reference>
<name>A0A9L0JY91_EQUAS</name>
<dbReference type="InterPro" id="IPR023395">
    <property type="entry name" value="MCP_dom_sf"/>
</dbReference>
<dbReference type="InterPro" id="IPR049562">
    <property type="entry name" value="SLC25A33/36-like"/>
</dbReference>
<feature type="compositionally biased region" description="Basic and acidic residues" evidence="13">
    <location>
        <begin position="1"/>
        <end position="10"/>
    </location>
</feature>
<evidence type="ECO:0000256" key="2">
    <source>
        <dbReference type="ARBA" id="ARBA00006375"/>
    </source>
</evidence>
<evidence type="ECO:0000256" key="6">
    <source>
        <dbReference type="ARBA" id="ARBA00022792"/>
    </source>
</evidence>
<evidence type="ECO:0000256" key="13">
    <source>
        <dbReference type="SAM" id="MobiDB-lite"/>
    </source>
</evidence>
<evidence type="ECO:0000256" key="12">
    <source>
        <dbReference type="RuleBase" id="RU000488"/>
    </source>
</evidence>